<accession>M1MNI7</accession>
<name>M1MNI7_9CLOT</name>
<dbReference type="HOGENOM" id="CLU_2786579_0_0_9"/>
<sequence>MVIEKVKENFKEIIEKNKNDKDTLRGIIRKLRDEKAMWEDDNNQFQKGKLEELQVLIDYASKFINRNA</sequence>
<dbReference type="AlphaFoldDB" id="M1MNI7"/>
<dbReference type="KEGG" id="csr:Cspa_c25060"/>
<dbReference type="Proteomes" id="UP000011728">
    <property type="component" value="Chromosome"/>
</dbReference>
<organism evidence="2 3">
    <name type="scientific">Clostridium saccharoperbutylacetonicum N1-4(HMT)</name>
    <dbReference type="NCBI Taxonomy" id="931276"/>
    <lineage>
        <taxon>Bacteria</taxon>
        <taxon>Bacillati</taxon>
        <taxon>Bacillota</taxon>
        <taxon>Clostridia</taxon>
        <taxon>Eubacteriales</taxon>
        <taxon>Clostridiaceae</taxon>
        <taxon>Clostridium</taxon>
    </lineage>
</organism>
<keyword evidence="3" id="KW-1185">Reference proteome</keyword>
<evidence type="ECO:0000313" key="2">
    <source>
        <dbReference type="EMBL" id="AGF56271.1"/>
    </source>
</evidence>
<dbReference type="EMBL" id="CP004121">
    <property type="protein sequence ID" value="AGF56271.1"/>
    <property type="molecule type" value="Genomic_DNA"/>
</dbReference>
<evidence type="ECO:0000313" key="3">
    <source>
        <dbReference type="Proteomes" id="UP000011728"/>
    </source>
</evidence>
<dbReference type="RefSeq" id="WP_015392590.1">
    <property type="nucleotide sequence ID" value="NC_020291.1"/>
</dbReference>
<feature type="coiled-coil region" evidence="1">
    <location>
        <begin position="3"/>
        <end position="34"/>
    </location>
</feature>
<dbReference type="PATRIC" id="fig|931276.5.peg.2511"/>
<keyword evidence="1" id="KW-0175">Coiled coil</keyword>
<gene>
    <name evidence="2" type="ORF">Cspa_c25060</name>
</gene>
<evidence type="ECO:0000256" key="1">
    <source>
        <dbReference type="SAM" id="Coils"/>
    </source>
</evidence>
<reference evidence="2 3" key="1">
    <citation type="submission" date="2013-02" db="EMBL/GenBank/DDBJ databases">
        <title>Genome sequence of Clostridium saccharoperbutylacetonicum N1-4(HMT).</title>
        <authorList>
            <person name="Poehlein A."/>
            <person name="Daniel R."/>
        </authorList>
    </citation>
    <scope>NUCLEOTIDE SEQUENCE [LARGE SCALE GENOMIC DNA]</scope>
    <source>
        <strain evidence="3">N1-4(HMT)</strain>
    </source>
</reference>
<protein>
    <submittedName>
        <fullName evidence="2">Uncharacterized protein</fullName>
    </submittedName>
</protein>
<proteinExistence type="predicted"/>